<reference evidence="4" key="1">
    <citation type="submission" date="2025-08" db="UniProtKB">
        <authorList>
            <consortium name="RefSeq"/>
        </authorList>
    </citation>
    <scope>IDENTIFICATION</scope>
</reference>
<name>A0A9W3AD35_BIOGL</name>
<keyword evidence="1" id="KW-1133">Transmembrane helix</keyword>
<evidence type="ECO:0000256" key="1">
    <source>
        <dbReference type="SAM" id="Phobius"/>
    </source>
</evidence>
<dbReference type="PANTHER" id="PTHR26391:SF18">
    <property type="entry name" value="PROTEIN KINASE RECEPTOR TIE-1, PUTATIVE-RELATED"/>
    <property type="match status" value="1"/>
</dbReference>
<dbReference type="Proteomes" id="UP001165740">
    <property type="component" value="Chromosome 5"/>
</dbReference>
<feature type="transmembrane region" description="Helical" evidence="1">
    <location>
        <begin position="568"/>
        <end position="591"/>
    </location>
</feature>
<keyword evidence="3" id="KW-1185">Reference proteome</keyword>
<dbReference type="Gene3D" id="2.170.300.10">
    <property type="entry name" value="Tie2 ligand-binding domain superfamily"/>
    <property type="match status" value="1"/>
</dbReference>
<dbReference type="AlphaFoldDB" id="A0A9W3AD35"/>
<organism evidence="3 4">
    <name type="scientific">Biomphalaria glabrata</name>
    <name type="common">Bloodfluke planorb</name>
    <name type="synonym">Freshwater snail</name>
    <dbReference type="NCBI Taxonomy" id="6526"/>
    <lineage>
        <taxon>Eukaryota</taxon>
        <taxon>Metazoa</taxon>
        <taxon>Spiralia</taxon>
        <taxon>Lophotrochozoa</taxon>
        <taxon>Mollusca</taxon>
        <taxon>Gastropoda</taxon>
        <taxon>Heterobranchia</taxon>
        <taxon>Euthyneura</taxon>
        <taxon>Panpulmonata</taxon>
        <taxon>Hygrophila</taxon>
        <taxon>Lymnaeoidea</taxon>
        <taxon>Planorbidae</taxon>
        <taxon>Biomphalaria</taxon>
    </lineage>
</organism>
<evidence type="ECO:0000313" key="4">
    <source>
        <dbReference type="RefSeq" id="XP_055885059.1"/>
    </source>
</evidence>
<feature type="chain" id="PRO_5040952760" evidence="2">
    <location>
        <begin position="22"/>
        <end position="609"/>
    </location>
</feature>
<accession>A0A9W3AD35</accession>
<feature type="signal peptide" evidence="2">
    <location>
        <begin position="1"/>
        <end position="21"/>
    </location>
</feature>
<keyword evidence="1" id="KW-0812">Transmembrane</keyword>
<keyword evidence="2" id="KW-0732">Signal</keyword>
<proteinExistence type="predicted"/>
<evidence type="ECO:0000256" key="2">
    <source>
        <dbReference type="SAM" id="SignalP"/>
    </source>
</evidence>
<dbReference type="PANTHER" id="PTHR26391">
    <property type="entry name" value="INACTIVE TYROSINE-PROTEIN KINASE 7"/>
    <property type="match status" value="1"/>
</dbReference>
<evidence type="ECO:0000313" key="3">
    <source>
        <dbReference type="Proteomes" id="UP001165740"/>
    </source>
</evidence>
<protein>
    <submittedName>
        <fullName evidence="4">Uncharacterized protein LOC106076126 isoform X5</fullName>
    </submittedName>
</protein>
<keyword evidence="1" id="KW-0472">Membrane</keyword>
<dbReference type="GeneID" id="106076126"/>
<gene>
    <name evidence="4" type="primary">LOC106076126</name>
</gene>
<dbReference type="RefSeq" id="XP_055885059.1">
    <property type="nucleotide sequence ID" value="XM_056029084.1"/>
</dbReference>
<sequence>MDFVSCFRVICFLFQVNHIFAQCPDNWFGANCKHLCYCADSCNAAFDCSICNLVTFGYECQYFPLSYDAKTDITNNNITLTLSDGDNSTCISLTGEKIVIDFEDNVSVTWLRFETSKPDDLQYGFKITFQDDKSQSVNLSGNETLIVVDNTIDVHFQLNSTLIQYIILEGKVVQEMCTLVISMGQFASFMKTAYYSLPDMNITRTPNQELLDGYTYSNPITDGGKLWEIDLESSYIVQKVYIFFRHAVFSRAVIEVFDNDGVLIYTWRIESQHTNPLIFSSSVTTPVQYINVITEDARNASLTTIIEKFMAYGECPEGTWGVQCRENCSSECPDVCRFDDGLCNKYCLGYSDPPKCETECQTGWFGVNCKSQCNDRCWSCNSRTGVCDQGCLGYSDPPNCTIECETGLWGVNCTSQCSDRCFNTTCNSRTGKCVQGCLGYSDALNCTNECDTGTWGVNCSNQCSNRCFNQSCDSITGKCNQGCSGYSDTPDCTIECDTGLWGRNCASNCTNCFNSKCNSRSGLCDQGCLGYSDPPSCTTECGSGYWGLNCTYQSCDGKSESQSLSREATIAIAVSLSLFGLIVVVVVFVVLKNKGIACFGTTALVVPQN</sequence>